<keyword evidence="2 5" id="KW-0812">Transmembrane</keyword>
<feature type="transmembrane region" description="Helical" evidence="5">
    <location>
        <begin position="110"/>
        <end position="132"/>
    </location>
</feature>
<evidence type="ECO:0000256" key="2">
    <source>
        <dbReference type="ARBA" id="ARBA00022692"/>
    </source>
</evidence>
<keyword evidence="4 5" id="KW-0472">Membrane</keyword>
<evidence type="ECO:0000313" key="8">
    <source>
        <dbReference type="Proteomes" id="UP000236584"/>
    </source>
</evidence>
<reference evidence="7 8" key="1">
    <citation type="submission" date="2018-01" db="EMBL/GenBank/DDBJ databases">
        <title>Complete genome sequence of Salinigranum rubrum GX10T, an extremely halophilic archaeon isolated from a marine solar saltern.</title>
        <authorList>
            <person name="Han S."/>
        </authorList>
    </citation>
    <scope>NUCLEOTIDE SEQUENCE [LARGE SCALE GENOMIC DNA]</scope>
    <source>
        <strain evidence="7 8">GX10</strain>
    </source>
</reference>
<protein>
    <recommendedName>
        <fullName evidence="6">Yip1 domain-containing protein</fullName>
    </recommendedName>
</protein>
<dbReference type="InterPro" id="IPR006977">
    <property type="entry name" value="Yip1_dom"/>
</dbReference>
<feature type="transmembrane region" description="Helical" evidence="5">
    <location>
        <begin position="144"/>
        <end position="167"/>
    </location>
</feature>
<sequence>MHPYMAPRTPLLHPGRFFAERRRHFGRIILVFALVVFAGLAAVYGVGYLLVTHIDGTVMVDNPERPPEMFCDSEMDSMPFNESDCDAPQQVERDIDSIIWDAIGELAGPMLGGMLILVIGLTAVIHAGSWLAEGTNGVAASFAVTVWGLAPMLFVIPVSMVAMSVVLEPVTLSAAQTPSSAFAGLEQQLRANEWIGTVSTAVSSLWSAAIWRYGLEHEREVSGAAATAIAGAVAILVVIGGML</sequence>
<feature type="transmembrane region" description="Helical" evidence="5">
    <location>
        <begin position="223"/>
        <end position="242"/>
    </location>
</feature>
<dbReference type="KEGG" id="srub:C2R22_13340"/>
<evidence type="ECO:0000256" key="3">
    <source>
        <dbReference type="ARBA" id="ARBA00022989"/>
    </source>
</evidence>
<keyword evidence="3 5" id="KW-1133">Transmembrane helix</keyword>
<evidence type="ECO:0000259" key="6">
    <source>
        <dbReference type="Pfam" id="PF04893"/>
    </source>
</evidence>
<evidence type="ECO:0000256" key="4">
    <source>
        <dbReference type="ARBA" id="ARBA00023136"/>
    </source>
</evidence>
<keyword evidence="8" id="KW-1185">Reference proteome</keyword>
<dbReference type="EMBL" id="CP026309">
    <property type="protein sequence ID" value="AUV82502.1"/>
    <property type="molecule type" value="Genomic_DNA"/>
</dbReference>
<dbReference type="GO" id="GO:0016020">
    <property type="term" value="C:membrane"/>
    <property type="evidence" value="ECO:0007669"/>
    <property type="project" value="UniProtKB-SubCell"/>
</dbReference>
<gene>
    <name evidence="7" type="ORF">C2R22_13340</name>
</gene>
<organism evidence="7 8">
    <name type="scientific">Salinigranum rubrum</name>
    <dbReference type="NCBI Taxonomy" id="755307"/>
    <lineage>
        <taxon>Archaea</taxon>
        <taxon>Methanobacteriati</taxon>
        <taxon>Methanobacteriota</taxon>
        <taxon>Stenosarchaea group</taxon>
        <taxon>Halobacteria</taxon>
        <taxon>Halobacteriales</taxon>
        <taxon>Haloferacaceae</taxon>
        <taxon>Salinigranum</taxon>
    </lineage>
</organism>
<feature type="transmembrane region" description="Helical" evidence="5">
    <location>
        <begin position="28"/>
        <end position="51"/>
    </location>
</feature>
<dbReference type="AlphaFoldDB" id="A0A2I8VKP1"/>
<name>A0A2I8VKP1_9EURY</name>
<dbReference type="Proteomes" id="UP000236584">
    <property type="component" value="Chromosome"/>
</dbReference>
<evidence type="ECO:0000256" key="5">
    <source>
        <dbReference type="SAM" id="Phobius"/>
    </source>
</evidence>
<feature type="domain" description="Yip1" evidence="6">
    <location>
        <begin position="11"/>
        <end position="239"/>
    </location>
</feature>
<evidence type="ECO:0000256" key="1">
    <source>
        <dbReference type="ARBA" id="ARBA00004141"/>
    </source>
</evidence>
<evidence type="ECO:0000313" key="7">
    <source>
        <dbReference type="EMBL" id="AUV82502.1"/>
    </source>
</evidence>
<proteinExistence type="predicted"/>
<accession>A0A2I8VKP1</accession>
<comment type="subcellular location">
    <subcellularLocation>
        <location evidence="1">Membrane</location>
        <topology evidence="1">Multi-pass membrane protein</topology>
    </subcellularLocation>
</comment>
<dbReference type="Pfam" id="PF04893">
    <property type="entry name" value="Yip1"/>
    <property type="match status" value="1"/>
</dbReference>